<evidence type="ECO:0000313" key="2">
    <source>
        <dbReference type="Proteomes" id="UP000231658"/>
    </source>
</evidence>
<reference evidence="1 2" key="1">
    <citation type="submission" date="2016-07" db="EMBL/GenBank/DDBJ databases">
        <authorList>
            <person name="Lefevre C.T."/>
        </authorList>
    </citation>
    <scope>NUCLEOTIDE SEQUENCE [LARGE SCALE GENOMIC DNA]</scope>
    <source>
        <strain evidence="1">PR1</strain>
    </source>
</reference>
<organism evidence="1 2">
    <name type="scientific">Candidatus Terasakiella magnetica</name>
    <dbReference type="NCBI Taxonomy" id="1867952"/>
    <lineage>
        <taxon>Bacteria</taxon>
        <taxon>Pseudomonadati</taxon>
        <taxon>Pseudomonadota</taxon>
        <taxon>Alphaproteobacteria</taxon>
        <taxon>Rhodospirillales</taxon>
        <taxon>Terasakiellaceae</taxon>
        <taxon>Terasakiella</taxon>
    </lineage>
</organism>
<evidence type="ECO:0000313" key="1">
    <source>
        <dbReference type="EMBL" id="SCA55077.1"/>
    </source>
</evidence>
<dbReference type="EMBL" id="FLYE01000001">
    <property type="protein sequence ID" value="SCA55077.1"/>
    <property type="molecule type" value="Genomic_DNA"/>
</dbReference>
<sequence>MIISLVCVRKIKLTQNKTIFWIGEHSPSLGNGQVFKVKKVESFLAVGMCGA</sequence>
<dbReference type="Proteomes" id="UP000231658">
    <property type="component" value="Unassembled WGS sequence"/>
</dbReference>
<name>A0A1C3RCS2_9PROT</name>
<protein>
    <submittedName>
        <fullName evidence="1">Uncharacterized protein</fullName>
    </submittedName>
</protein>
<keyword evidence="2" id="KW-1185">Reference proteome</keyword>
<gene>
    <name evidence="1" type="ORF">MTBPR1_10324</name>
</gene>
<accession>A0A1C3RCS2</accession>
<proteinExistence type="predicted"/>
<dbReference type="STRING" id="1867952.MTBPR1_10324"/>
<dbReference type="AlphaFoldDB" id="A0A1C3RCS2"/>